<dbReference type="InterPro" id="IPR017853">
    <property type="entry name" value="GH"/>
</dbReference>
<protein>
    <recommendedName>
        <fullName evidence="7">glucan 1,3-beta-glucosidase</fullName>
        <ecNumber evidence="7">3.2.1.58</ecNumber>
    </recommendedName>
</protein>
<keyword evidence="2" id="KW-0378">Hydrolase</keyword>
<gene>
    <name evidence="10" type="ORF">EST38_g4161</name>
</gene>
<dbReference type="PANTHER" id="PTHR31297">
    <property type="entry name" value="GLUCAN ENDO-1,6-BETA-GLUCOSIDASE B"/>
    <property type="match status" value="1"/>
</dbReference>
<keyword evidence="9" id="KW-0812">Transmembrane</keyword>
<dbReference type="InterPro" id="IPR050386">
    <property type="entry name" value="Glycosyl_hydrolase_5"/>
</dbReference>
<evidence type="ECO:0000256" key="6">
    <source>
        <dbReference type="ARBA" id="ARBA00036824"/>
    </source>
</evidence>
<proteinExistence type="inferred from homology"/>
<feature type="region of interest" description="Disordered" evidence="8">
    <location>
        <begin position="1"/>
        <end position="95"/>
    </location>
</feature>
<evidence type="ECO:0000256" key="7">
    <source>
        <dbReference type="ARBA" id="ARBA00038929"/>
    </source>
</evidence>
<dbReference type="PANTHER" id="PTHR31297:SF34">
    <property type="entry name" value="GLUCAN 1,3-BETA-GLUCOSIDASE 2"/>
    <property type="match status" value="1"/>
</dbReference>
<dbReference type="SUPFAM" id="SSF51445">
    <property type="entry name" value="(Trans)glycosidases"/>
    <property type="match status" value="1"/>
</dbReference>
<evidence type="ECO:0000256" key="2">
    <source>
        <dbReference type="ARBA" id="ARBA00022801"/>
    </source>
</evidence>
<dbReference type="AlphaFoldDB" id="A0A4Q2DR56"/>
<accession>A0A4Q2DR56</accession>
<feature type="compositionally biased region" description="Basic and acidic residues" evidence="8">
    <location>
        <begin position="59"/>
        <end position="73"/>
    </location>
</feature>
<evidence type="ECO:0000256" key="1">
    <source>
        <dbReference type="ARBA" id="ARBA00005641"/>
    </source>
</evidence>
<feature type="compositionally biased region" description="Pro residues" evidence="8">
    <location>
        <begin position="1"/>
        <end position="10"/>
    </location>
</feature>
<dbReference type="EMBL" id="SDEE01000098">
    <property type="protein sequence ID" value="RXW21692.1"/>
    <property type="molecule type" value="Genomic_DNA"/>
</dbReference>
<dbReference type="Proteomes" id="UP000290288">
    <property type="component" value="Unassembled WGS sequence"/>
</dbReference>
<name>A0A4Q2DR56_9AGAR</name>
<comment type="similarity">
    <text evidence="1">Belongs to the glycosyl hydrolase 5 (cellulase A) family.</text>
</comment>
<sequence>MIIPEKPPLEGPTAAPNPATSPDLDIPPPYYPQGSATSSSYPSFGAGDRSSEPLSYPDTHTRLAVDNAQEGRSETNVSSSDATPNSSSSTAPTAKAPSTILSRLRSWRPSRRSMLIAGLVILVVDVLAIFLPIYFVIIKPRNARRPVQTGGQGSLVVADDGMEFFYENPWGGYWAYDPEDPYNDSARPNLWTPPLNTTWDFMTHRIHGVNLAGLFVLDPFVTPALFQKYPSAVDEWTLSVAMAQDSQNGGLDQLEEHYRTFITELDIAQIATAGLTWVRLPIGFWAIETFQDEPFLAQASWKYIVRVLQWCRKYGLRVNLVLASIPGSQNGHDHSGKEGSVNFLNGVMGMANAQRTLYYIRVLAEFVSQPEWTNVVPILTILDNPSRGIGVEQLRSFYVEAHRTVRETTGFGAGKGPYVALPDGFSVEEPLKAEVFDGFLNGADRVVVEKRFPTQPVREETEFANVTTKEICSSVGTQMNNSRSRSGVTVAGSFSAAFVDCGLFVNGVREKTTYQGDCQHWDRYEVYDWKVADSLRNYVAAQMDSLSDYFFYTWKIGPADNRTVMAPLWSYQLGWRNGWIPYPRYAIGMCQAILNMSDESDAYATGLYPTPSASPILTTPTGSSSRISGSPAPSSFDGTYSPWMTGGDGAFLATGASAYPWPPHSISNTFSLQTSLPTYAVTGTPITLPPPTFTSTSTNKRNGDVKTTTTVMPTKGFPLGKALAPTPSSGCNYPPAWDAQGIIFTQGCTRG</sequence>
<keyword evidence="3" id="KW-0325">Glycoprotein</keyword>
<evidence type="ECO:0000256" key="3">
    <source>
        <dbReference type="ARBA" id="ARBA00023180"/>
    </source>
</evidence>
<keyword evidence="4" id="KW-0326">Glycosidase</keyword>
<dbReference type="GO" id="GO:0071555">
    <property type="term" value="P:cell wall organization"/>
    <property type="evidence" value="ECO:0007669"/>
    <property type="project" value="UniProtKB-KW"/>
</dbReference>
<dbReference type="GO" id="GO:0009986">
    <property type="term" value="C:cell surface"/>
    <property type="evidence" value="ECO:0007669"/>
    <property type="project" value="TreeGrafter"/>
</dbReference>
<organism evidence="10 11">
    <name type="scientific">Candolleomyces aberdarensis</name>
    <dbReference type="NCBI Taxonomy" id="2316362"/>
    <lineage>
        <taxon>Eukaryota</taxon>
        <taxon>Fungi</taxon>
        <taxon>Dikarya</taxon>
        <taxon>Basidiomycota</taxon>
        <taxon>Agaricomycotina</taxon>
        <taxon>Agaricomycetes</taxon>
        <taxon>Agaricomycetidae</taxon>
        <taxon>Agaricales</taxon>
        <taxon>Agaricineae</taxon>
        <taxon>Psathyrellaceae</taxon>
        <taxon>Candolleomyces</taxon>
    </lineage>
</organism>
<evidence type="ECO:0000313" key="11">
    <source>
        <dbReference type="Proteomes" id="UP000290288"/>
    </source>
</evidence>
<evidence type="ECO:0000256" key="8">
    <source>
        <dbReference type="SAM" id="MobiDB-lite"/>
    </source>
</evidence>
<reference evidence="10 11" key="1">
    <citation type="submission" date="2019-01" db="EMBL/GenBank/DDBJ databases">
        <title>Draft genome sequence of Psathyrella aberdarensis IHI B618.</title>
        <authorList>
            <person name="Buettner E."/>
            <person name="Kellner H."/>
        </authorList>
    </citation>
    <scope>NUCLEOTIDE SEQUENCE [LARGE SCALE GENOMIC DNA]</scope>
    <source>
        <strain evidence="10 11">IHI B618</strain>
    </source>
</reference>
<dbReference type="GO" id="GO:0009251">
    <property type="term" value="P:glucan catabolic process"/>
    <property type="evidence" value="ECO:0007669"/>
    <property type="project" value="TreeGrafter"/>
</dbReference>
<keyword evidence="9" id="KW-1133">Transmembrane helix</keyword>
<dbReference type="STRING" id="2316362.A0A4Q2DR56"/>
<dbReference type="Gene3D" id="3.20.20.80">
    <property type="entry name" value="Glycosidases"/>
    <property type="match status" value="1"/>
</dbReference>
<keyword evidence="5" id="KW-0961">Cell wall biogenesis/degradation</keyword>
<dbReference type="GO" id="GO:0004338">
    <property type="term" value="F:glucan exo-1,3-beta-glucosidase activity"/>
    <property type="evidence" value="ECO:0007669"/>
    <property type="project" value="UniProtKB-EC"/>
</dbReference>
<dbReference type="EC" id="3.2.1.58" evidence="7"/>
<dbReference type="GO" id="GO:0005576">
    <property type="term" value="C:extracellular region"/>
    <property type="evidence" value="ECO:0007669"/>
    <property type="project" value="TreeGrafter"/>
</dbReference>
<comment type="caution">
    <text evidence="10">The sequence shown here is derived from an EMBL/GenBank/DDBJ whole genome shotgun (WGS) entry which is preliminary data.</text>
</comment>
<evidence type="ECO:0000256" key="5">
    <source>
        <dbReference type="ARBA" id="ARBA00023316"/>
    </source>
</evidence>
<dbReference type="OrthoDB" id="3054061at2759"/>
<evidence type="ECO:0000256" key="9">
    <source>
        <dbReference type="SAM" id="Phobius"/>
    </source>
</evidence>
<evidence type="ECO:0000256" key="4">
    <source>
        <dbReference type="ARBA" id="ARBA00023295"/>
    </source>
</evidence>
<evidence type="ECO:0000313" key="10">
    <source>
        <dbReference type="EMBL" id="RXW21692.1"/>
    </source>
</evidence>
<keyword evidence="9" id="KW-0472">Membrane</keyword>
<feature type="compositionally biased region" description="Low complexity" evidence="8">
    <location>
        <begin position="78"/>
        <end position="95"/>
    </location>
</feature>
<feature type="transmembrane region" description="Helical" evidence="9">
    <location>
        <begin position="113"/>
        <end position="137"/>
    </location>
</feature>
<keyword evidence="11" id="KW-1185">Reference proteome</keyword>
<comment type="catalytic activity">
    <reaction evidence="6">
        <text>Successive hydrolysis of beta-D-glucose units from the non-reducing ends of (1-&gt;3)-beta-D-glucans, releasing alpha-glucose.</text>
        <dbReference type="EC" id="3.2.1.58"/>
    </reaction>
</comment>